<dbReference type="Proteomes" id="UP000315167">
    <property type="component" value="Unassembled WGS sequence"/>
</dbReference>
<protein>
    <recommendedName>
        <fullName evidence="4">PAP2 superfamily protein</fullName>
    </recommendedName>
</protein>
<feature type="transmembrane region" description="Helical" evidence="1">
    <location>
        <begin position="78"/>
        <end position="97"/>
    </location>
</feature>
<keyword evidence="1" id="KW-1133">Transmembrane helix</keyword>
<keyword evidence="3" id="KW-1185">Reference proteome</keyword>
<reference evidence="2 3" key="1">
    <citation type="journal article" date="2015" name="Stand. Genomic Sci.">
        <title>Genomic Encyclopedia of Bacterial and Archaeal Type Strains, Phase III: the genomes of soil and plant-associated and newly described type strains.</title>
        <authorList>
            <person name="Whitman W.B."/>
            <person name="Woyke T."/>
            <person name="Klenk H.P."/>
            <person name="Zhou Y."/>
            <person name="Lilburn T.G."/>
            <person name="Beck B.J."/>
            <person name="De Vos P."/>
            <person name="Vandamme P."/>
            <person name="Eisen J.A."/>
            <person name="Garrity G."/>
            <person name="Hugenholtz P."/>
            <person name="Kyrpides N.C."/>
        </authorList>
    </citation>
    <scope>NUCLEOTIDE SEQUENCE [LARGE SCALE GENOMIC DNA]</scope>
    <source>
        <strain evidence="2 3">CGMCC 1.10821</strain>
    </source>
</reference>
<feature type="transmembrane region" description="Helical" evidence="1">
    <location>
        <begin position="172"/>
        <end position="190"/>
    </location>
</feature>
<evidence type="ECO:0000313" key="3">
    <source>
        <dbReference type="Proteomes" id="UP000315167"/>
    </source>
</evidence>
<feature type="transmembrane region" description="Helical" evidence="1">
    <location>
        <begin position="37"/>
        <end position="57"/>
    </location>
</feature>
<comment type="caution">
    <text evidence="2">The sequence shown here is derived from an EMBL/GenBank/DDBJ whole genome shotgun (WGS) entry which is preliminary data.</text>
</comment>
<keyword evidence="1" id="KW-0812">Transmembrane</keyword>
<keyword evidence="1" id="KW-0472">Membrane</keyword>
<evidence type="ECO:0008006" key="4">
    <source>
        <dbReference type="Google" id="ProtNLM"/>
    </source>
</evidence>
<feature type="transmembrane region" description="Helical" evidence="1">
    <location>
        <begin position="130"/>
        <end position="160"/>
    </location>
</feature>
<gene>
    <name evidence="2" type="ORF">IP90_03236</name>
</gene>
<dbReference type="AlphaFoldDB" id="A0A562KUL9"/>
<dbReference type="EMBL" id="VLKN01000014">
    <property type="protein sequence ID" value="TWH99057.1"/>
    <property type="molecule type" value="Genomic_DNA"/>
</dbReference>
<dbReference type="OrthoDB" id="5704448at2"/>
<accession>A0A562KUL9</accession>
<dbReference type="Gene3D" id="1.20.144.10">
    <property type="entry name" value="Phosphatidic acid phosphatase type 2/haloperoxidase"/>
    <property type="match status" value="1"/>
</dbReference>
<dbReference type="RefSeq" id="WP_144900719.1">
    <property type="nucleotide sequence ID" value="NZ_VLKN01000014.1"/>
</dbReference>
<proteinExistence type="predicted"/>
<dbReference type="SUPFAM" id="SSF48317">
    <property type="entry name" value="Acid phosphatase/Vanadium-dependent haloperoxidase"/>
    <property type="match status" value="1"/>
</dbReference>
<dbReference type="InterPro" id="IPR036938">
    <property type="entry name" value="PAP2/HPO_sf"/>
</dbReference>
<organism evidence="2 3">
    <name type="scientific">Luteimonas cucumeris</name>
    <dbReference type="NCBI Taxonomy" id="985012"/>
    <lineage>
        <taxon>Bacteria</taxon>
        <taxon>Pseudomonadati</taxon>
        <taxon>Pseudomonadota</taxon>
        <taxon>Gammaproteobacteria</taxon>
        <taxon>Lysobacterales</taxon>
        <taxon>Lysobacteraceae</taxon>
        <taxon>Luteimonas</taxon>
    </lineage>
</organism>
<sequence>MPNALARTLSILGHPLLVLPTAVLLLAANEGADTRRLSGLGLALGALAALVLAYSWWQVRRKRWTHVDASTGSERHALNRFLLVAFAISAAVAWALFSQREFALGLALSAALIAAAMLSARWWKLSLHVAFAVFAALLLARVSWLACAVGLLFAIAVAWSRLALSRHAPRDLAAGAGAGALAGLLFWRVLPGVAA</sequence>
<evidence type="ECO:0000313" key="2">
    <source>
        <dbReference type="EMBL" id="TWH99057.1"/>
    </source>
</evidence>
<name>A0A562KUL9_9GAMM</name>
<evidence type="ECO:0000256" key="1">
    <source>
        <dbReference type="SAM" id="Phobius"/>
    </source>
</evidence>
<feature type="transmembrane region" description="Helical" evidence="1">
    <location>
        <begin position="103"/>
        <end position="123"/>
    </location>
</feature>